<dbReference type="SMART" id="SM00387">
    <property type="entry name" value="HATPase_c"/>
    <property type="match status" value="1"/>
</dbReference>
<dbReference type="InterPro" id="IPR003594">
    <property type="entry name" value="HATPase_dom"/>
</dbReference>
<keyword evidence="6" id="KW-0812">Transmembrane</keyword>
<evidence type="ECO:0000256" key="11">
    <source>
        <dbReference type="ARBA" id="ARBA00023012"/>
    </source>
</evidence>
<dbReference type="AlphaFoldDB" id="A0A0F9HAY4"/>
<evidence type="ECO:0000259" key="15">
    <source>
        <dbReference type="PROSITE" id="PS50112"/>
    </source>
</evidence>
<dbReference type="InterPro" id="IPR035965">
    <property type="entry name" value="PAS-like_dom_sf"/>
</dbReference>
<dbReference type="Pfam" id="PF13426">
    <property type="entry name" value="PAS_9"/>
    <property type="match status" value="1"/>
</dbReference>
<dbReference type="GO" id="GO:0000156">
    <property type="term" value="F:phosphorelay response regulator activity"/>
    <property type="evidence" value="ECO:0007669"/>
    <property type="project" value="TreeGrafter"/>
</dbReference>
<keyword evidence="5" id="KW-0808">Transferase</keyword>
<evidence type="ECO:0000256" key="4">
    <source>
        <dbReference type="ARBA" id="ARBA00022553"/>
    </source>
</evidence>
<keyword evidence="4" id="KW-0597">Phosphoprotein</keyword>
<evidence type="ECO:0000256" key="6">
    <source>
        <dbReference type="ARBA" id="ARBA00022692"/>
    </source>
</evidence>
<dbReference type="Gene3D" id="3.30.450.20">
    <property type="entry name" value="PAS domain"/>
    <property type="match status" value="1"/>
</dbReference>
<evidence type="ECO:0000256" key="5">
    <source>
        <dbReference type="ARBA" id="ARBA00022679"/>
    </source>
</evidence>
<keyword evidence="9" id="KW-0067">ATP-binding</keyword>
<comment type="catalytic activity">
    <reaction evidence="1">
        <text>ATP + protein L-histidine = ADP + protein N-phospho-L-histidine.</text>
        <dbReference type="EC" id="2.7.13.3"/>
    </reaction>
</comment>
<gene>
    <name evidence="17" type="ORF">LCGC14_1806370</name>
</gene>
<evidence type="ECO:0000256" key="13">
    <source>
        <dbReference type="SAM" id="Coils"/>
    </source>
</evidence>
<dbReference type="InterPro" id="IPR000700">
    <property type="entry name" value="PAS-assoc_C"/>
</dbReference>
<keyword evidence="11" id="KW-0902">Two-component regulatory system</keyword>
<dbReference type="PRINTS" id="PR00344">
    <property type="entry name" value="BCTRLSENSOR"/>
</dbReference>
<reference evidence="17" key="1">
    <citation type="journal article" date="2015" name="Nature">
        <title>Complex archaea that bridge the gap between prokaryotes and eukaryotes.</title>
        <authorList>
            <person name="Spang A."/>
            <person name="Saw J.H."/>
            <person name="Jorgensen S.L."/>
            <person name="Zaremba-Niedzwiedzka K."/>
            <person name="Martijn J."/>
            <person name="Lind A.E."/>
            <person name="van Eijk R."/>
            <person name="Schleper C."/>
            <person name="Guy L."/>
            <person name="Ettema T.J."/>
        </authorList>
    </citation>
    <scope>NUCLEOTIDE SEQUENCE</scope>
</reference>
<dbReference type="InterPro" id="IPR036097">
    <property type="entry name" value="HisK_dim/P_sf"/>
</dbReference>
<dbReference type="CDD" id="cd00130">
    <property type="entry name" value="PAS"/>
    <property type="match status" value="1"/>
</dbReference>
<protein>
    <recommendedName>
        <fullName evidence="3">histidine kinase</fullName>
        <ecNumber evidence="3">2.7.13.3</ecNumber>
    </recommendedName>
</protein>
<dbReference type="Pfam" id="PF02518">
    <property type="entry name" value="HATPase_c"/>
    <property type="match status" value="1"/>
</dbReference>
<dbReference type="GO" id="GO:0000155">
    <property type="term" value="F:phosphorelay sensor kinase activity"/>
    <property type="evidence" value="ECO:0007669"/>
    <property type="project" value="InterPro"/>
</dbReference>
<evidence type="ECO:0000256" key="12">
    <source>
        <dbReference type="ARBA" id="ARBA00023136"/>
    </source>
</evidence>
<evidence type="ECO:0000256" key="2">
    <source>
        <dbReference type="ARBA" id="ARBA00004141"/>
    </source>
</evidence>
<accession>A0A0F9HAY4</accession>
<dbReference type="NCBIfam" id="TIGR00229">
    <property type="entry name" value="sensory_box"/>
    <property type="match status" value="1"/>
</dbReference>
<feature type="domain" description="Histidine kinase" evidence="14">
    <location>
        <begin position="205"/>
        <end position="426"/>
    </location>
</feature>
<dbReference type="EMBL" id="LAZR01017479">
    <property type="protein sequence ID" value="KKM00242.1"/>
    <property type="molecule type" value="Genomic_DNA"/>
</dbReference>
<dbReference type="CDD" id="cd00082">
    <property type="entry name" value="HisKA"/>
    <property type="match status" value="1"/>
</dbReference>
<evidence type="ECO:0000256" key="8">
    <source>
        <dbReference type="ARBA" id="ARBA00022777"/>
    </source>
</evidence>
<keyword evidence="12" id="KW-0472">Membrane</keyword>
<dbReference type="SUPFAM" id="SSF47384">
    <property type="entry name" value="Homodimeric domain of signal transducing histidine kinase"/>
    <property type="match status" value="1"/>
</dbReference>
<dbReference type="GO" id="GO:0030295">
    <property type="term" value="F:protein kinase activator activity"/>
    <property type="evidence" value="ECO:0007669"/>
    <property type="project" value="TreeGrafter"/>
</dbReference>
<dbReference type="SUPFAM" id="SSF55785">
    <property type="entry name" value="PYP-like sensor domain (PAS domain)"/>
    <property type="match status" value="1"/>
</dbReference>
<dbReference type="PANTHER" id="PTHR42878">
    <property type="entry name" value="TWO-COMPONENT HISTIDINE KINASE"/>
    <property type="match status" value="1"/>
</dbReference>
<dbReference type="EC" id="2.7.13.3" evidence="3"/>
<proteinExistence type="predicted"/>
<evidence type="ECO:0000313" key="17">
    <source>
        <dbReference type="EMBL" id="KKM00242.1"/>
    </source>
</evidence>
<dbReference type="PROSITE" id="PS50109">
    <property type="entry name" value="HIS_KIN"/>
    <property type="match status" value="1"/>
</dbReference>
<dbReference type="GO" id="GO:0005524">
    <property type="term" value="F:ATP binding"/>
    <property type="evidence" value="ECO:0007669"/>
    <property type="project" value="UniProtKB-KW"/>
</dbReference>
<dbReference type="InterPro" id="IPR050351">
    <property type="entry name" value="BphY/WalK/GraS-like"/>
</dbReference>
<comment type="caution">
    <text evidence="17">The sequence shown here is derived from an EMBL/GenBank/DDBJ whole genome shotgun (WGS) entry which is preliminary data.</text>
</comment>
<dbReference type="InterPro" id="IPR001610">
    <property type="entry name" value="PAC"/>
</dbReference>
<name>A0A0F9HAY4_9ZZZZ</name>
<dbReference type="InterPro" id="IPR003661">
    <property type="entry name" value="HisK_dim/P_dom"/>
</dbReference>
<evidence type="ECO:0000256" key="3">
    <source>
        <dbReference type="ARBA" id="ARBA00012438"/>
    </source>
</evidence>
<dbReference type="InterPro" id="IPR004358">
    <property type="entry name" value="Sig_transdc_His_kin-like_C"/>
</dbReference>
<evidence type="ECO:0000256" key="1">
    <source>
        <dbReference type="ARBA" id="ARBA00000085"/>
    </source>
</evidence>
<evidence type="ECO:0000256" key="7">
    <source>
        <dbReference type="ARBA" id="ARBA00022741"/>
    </source>
</evidence>
<evidence type="ECO:0000259" key="16">
    <source>
        <dbReference type="PROSITE" id="PS50113"/>
    </source>
</evidence>
<evidence type="ECO:0000259" key="14">
    <source>
        <dbReference type="PROSITE" id="PS50109"/>
    </source>
</evidence>
<organism evidence="17">
    <name type="scientific">marine sediment metagenome</name>
    <dbReference type="NCBI Taxonomy" id="412755"/>
    <lineage>
        <taxon>unclassified sequences</taxon>
        <taxon>metagenomes</taxon>
        <taxon>ecological metagenomes</taxon>
    </lineage>
</organism>
<dbReference type="Pfam" id="PF00512">
    <property type="entry name" value="HisKA"/>
    <property type="match status" value="1"/>
</dbReference>
<dbReference type="Gene3D" id="1.10.287.130">
    <property type="match status" value="1"/>
</dbReference>
<sequence length="434" mass="50239">DNPFLKEEINLINDIGKRLKVIFEQMEAEQKLKESEEKLKKLNLELEQRIEERTKDLKESEQRYRELYEDAPNAYFTIKPDKSIKSYNKAAVELLGYNSKEILTMKVFDLYYNSPLGLQKAKKLFKQFLKGKKIQDEEIQMKHKNGNPLWTSLTVKPVRNQKGEIVESRSMVINITERKRTEELILEENKKLAELNQIKNNLIIRSSFEFKNPLTAICSASEILLSGYKNDLDESAKNLLKIINKGGKRLNNVLTRLTEISSIKSKNKLKIKFSNLTKIIQECINELSYIALEREQFLNVLIDENVYLYLDSLKIKQVITEIILNALHNTPTKGMISIDLQQYSDFINVIIKDTGVGFKAEEKLVIFKEFGKIERYGKEMDIVTDGIGMGLYFSKEIIDLHGGKIWLESEGKYKGSVFIIQLPITKGKKLIKIV</sequence>
<keyword evidence="10" id="KW-1133">Transmembrane helix</keyword>
<dbReference type="PROSITE" id="PS50113">
    <property type="entry name" value="PAC"/>
    <property type="match status" value="1"/>
</dbReference>
<dbReference type="SMART" id="SM00086">
    <property type="entry name" value="PAC"/>
    <property type="match status" value="1"/>
</dbReference>
<keyword evidence="13" id="KW-0175">Coiled coil</keyword>
<evidence type="ECO:0000256" key="10">
    <source>
        <dbReference type="ARBA" id="ARBA00022989"/>
    </source>
</evidence>
<keyword evidence="8" id="KW-0418">Kinase</keyword>
<feature type="domain" description="PAS" evidence="15">
    <location>
        <begin position="60"/>
        <end position="132"/>
    </location>
</feature>
<dbReference type="InterPro" id="IPR000014">
    <property type="entry name" value="PAS"/>
</dbReference>
<feature type="coiled-coil region" evidence="13">
    <location>
        <begin position="25"/>
        <end position="70"/>
    </location>
</feature>
<dbReference type="InterPro" id="IPR036890">
    <property type="entry name" value="HATPase_C_sf"/>
</dbReference>
<dbReference type="GO" id="GO:0016020">
    <property type="term" value="C:membrane"/>
    <property type="evidence" value="ECO:0007669"/>
    <property type="project" value="UniProtKB-SubCell"/>
</dbReference>
<feature type="domain" description="PAC" evidence="16">
    <location>
        <begin position="135"/>
        <end position="187"/>
    </location>
</feature>
<dbReference type="GO" id="GO:0007234">
    <property type="term" value="P:osmosensory signaling via phosphorelay pathway"/>
    <property type="evidence" value="ECO:0007669"/>
    <property type="project" value="TreeGrafter"/>
</dbReference>
<feature type="non-terminal residue" evidence="17">
    <location>
        <position position="1"/>
    </location>
</feature>
<dbReference type="InterPro" id="IPR005467">
    <property type="entry name" value="His_kinase_dom"/>
</dbReference>
<dbReference type="Gene3D" id="3.30.565.10">
    <property type="entry name" value="Histidine kinase-like ATPase, C-terminal domain"/>
    <property type="match status" value="1"/>
</dbReference>
<dbReference type="PANTHER" id="PTHR42878:SF7">
    <property type="entry name" value="SENSOR HISTIDINE KINASE GLRK"/>
    <property type="match status" value="1"/>
</dbReference>
<dbReference type="SUPFAM" id="SSF55874">
    <property type="entry name" value="ATPase domain of HSP90 chaperone/DNA topoisomerase II/histidine kinase"/>
    <property type="match status" value="1"/>
</dbReference>
<dbReference type="PROSITE" id="PS50112">
    <property type="entry name" value="PAS"/>
    <property type="match status" value="1"/>
</dbReference>
<keyword evidence="7" id="KW-0547">Nucleotide-binding</keyword>
<comment type="subcellular location">
    <subcellularLocation>
        <location evidence="2">Membrane</location>
        <topology evidence="2">Multi-pass membrane protein</topology>
    </subcellularLocation>
</comment>
<evidence type="ECO:0000256" key="9">
    <source>
        <dbReference type="ARBA" id="ARBA00022840"/>
    </source>
</evidence>